<dbReference type="GO" id="GO:0000156">
    <property type="term" value="F:phosphorelay response regulator activity"/>
    <property type="evidence" value="ECO:0007669"/>
    <property type="project" value="InterPro"/>
</dbReference>
<dbReference type="PROSITE" id="PS50930">
    <property type="entry name" value="HTH_LYTTR"/>
    <property type="match status" value="1"/>
</dbReference>
<evidence type="ECO:0000313" key="2">
    <source>
        <dbReference type="EMBL" id="KIU22652.1"/>
    </source>
</evidence>
<dbReference type="Gene3D" id="2.40.50.1020">
    <property type="entry name" value="LytTr DNA-binding domain"/>
    <property type="match status" value="1"/>
</dbReference>
<keyword evidence="4" id="KW-1185">Reference proteome</keyword>
<reference evidence="3 5" key="2">
    <citation type="submission" date="2017-04" db="EMBL/GenBank/DDBJ databases">
        <title>The genome sequence of Weissella cibaria isolated from wild Drosophila.</title>
        <authorList>
            <person name="Ricks N.J."/>
            <person name="Carroll C."/>
            <person name="Walters A."/>
            <person name="Newell P.D."/>
            <person name="Chaston J.M."/>
        </authorList>
    </citation>
    <scope>NUCLEOTIDE SEQUENCE [LARGE SCALE GENOMIC DNA]</scope>
    <source>
        <strain evidence="3 5">DmW_103</strain>
    </source>
</reference>
<dbReference type="AlphaFoldDB" id="A0A0D1KH30"/>
<dbReference type="KEGG" id="wcb:AO080_02660"/>
<dbReference type="PANTHER" id="PTHR37299:SF1">
    <property type="entry name" value="STAGE 0 SPORULATION PROTEIN A HOMOLOG"/>
    <property type="match status" value="1"/>
</dbReference>
<feature type="domain" description="HTH LytTR-type" evidence="1">
    <location>
        <begin position="43"/>
        <end position="147"/>
    </location>
</feature>
<dbReference type="EMBL" id="NDXJ01000002">
    <property type="protein sequence ID" value="OSP90405.1"/>
    <property type="molecule type" value="Genomic_DNA"/>
</dbReference>
<name>A0A0D1KH30_9LACO</name>
<dbReference type="Pfam" id="PF04397">
    <property type="entry name" value="LytTR"/>
    <property type="match status" value="1"/>
</dbReference>
<dbReference type="STRING" id="137591.AO080_02660"/>
<dbReference type="EMBL" id="JWHU01000001">
    <property type="protein sequence ID" value="KIU22652.1"/>
    <property type="molecule type" value="Genomic_DNA"/>
</dbReference>
<gene>
    <name evidence="3" type="ORF">B9D04_01225</name>
    <name evidence="2" type="ORF">QX99_00156</name>
</gene>
<evidence type="ECO:0000313" key="3">
    <source>
        <dbReference type="EMBL" id="OSP90405.1"/>
    </source>
</evidence>
<comment type="caution">
    <text evidence="2">The sequence shown here is derived from an EMBL/GenBank/DDBJ whole genome shotgun (WGS) entry which is preliminary data.</text>
</comment>
<dbReference type="RefSeq" id="WP_043707863.1">
    <property type="nucleotide sequence ID" value="NZ_CP012873.1"/>
</dbReference>
<dbReference type="Proteomes" id="UP000032287">
    <property type="component" value="Unassembled WGS sequence"/>
</dbReference>
<dbReference type="InterPro" id="IPR007492">
    <property type="entry name" value="LytTR_DNA-bd_dom"/>
</dbReference>
<dbReference type="PATRIC" id="fig|137591.25.peg.157"/>
<sequence>MKIRVELDQTMPLDELVIKTATLSSDVAHIVQLIEQDTTQHRLAITTDDRTVLKRFDDIIAISVTGETLTYYTDNETLVARGALKVVLQKLDVSLFVQVSKQNVINLDWLMSLEAGFSGSMVAVMRQGIKLDVSRRYLPELKRKLGL</sequence>
<dbReference type="InterPro" id="IPR046947">
    <property type="entry name" value="LytR-like"/>
</dbReference>
<dbReference type="SMART" id="SM00850">
    <property type="entry name" value="LytTR"/>
    <property type="match status" value="1"/>
</dbReference>
<reference evidence="2 4" key="1">
    <citation type="journal article" date="2015" name="Microbiology (Mosc.)">
        <title>Genomics of the Weissella cibaria species with an examination of its metabolic traits.</title>
        <authorList>
            <person name="Lynch K.M."/>
            <person name="Lucid A."/>
            <person name="Arendt E.K."/>
            <person name="Sleator R.D."/>
            <person name="Lucey B."/>
            <person name="Coffey A."/>
        </authorList>
    </citation>
    <scope>NUCLEOTIDE SEQUENCE [LARGE SCALE GENOMIC DNA]</scope>
    <source>
        <strain evidence="2 4">MG1</strain>
    </source>
</reference>
<proteinExistence type="predicted"/>
<evidence type="ECO:0000313" key="5">
    <source>
        <dbReference type="Proteomes" id="UP000193588"/>
    </source>
</evidence>
<dbReference type="PANTHER" id="PTHR37299">
    <property type="entry name" value="TRANSCRIPTIONAL REGULATOR-RELATED"/>
    <property type="match status" value="1"/>
</dbReference>
<dbReference type="OrthoDB" id="2136316at2"/>
<organism evidence="2 4">
    <name type="scientific">Weissella cibaria</name>
    <dbReference type="NCBI Taxonomy" id="137591"/>
    <lineage>
        <taxon>Bacteria</taxon>
        <taxon>Bacillati</taxon>
        <taxon>Bacillota</taxon>
        <taxon>Bacilli</taxon>
        <taxon>Lactobacillales</taxon>
        <taxon>Lactobacillaceae</taxon>
        <taxon>Weissella</taxon>
    </lineage>
</organism>
<evidence type="ECO:0000313" key="4">
    <source>
        <dbReference type="Proteomes" id="UP000032287"/>
    </source>
</evidence>
<accession>A0A0D1KH30</accession>
<protein>
    <submittedName>
        <fullName evidence="3">DNA-binding protein</fullName>
    </submittedName>
    <submittedName>
        <fullName evidence="2">Two-component response regulator</fullName>
    </submittedName>
</protein>
<dbReference type="Proteomes" id="UP000193588">
    <property type="component" value="Unassembled WGS sequence"/>
</dbReference>
<keyword evidence="3" id="KW-0238">DNA-binding</keyword>
<evidence type="ECO:0000259" key="1">
    <source>
        <dbReference type="PROSITE" id="PS50930"/>
    </source>
</evidence>
<dbReference type="GO" id="GO:0003677">
    <property type="term" value="F:DNA binding"/>
    <property type="evidence" value="ECO:0007669"/>
    <property type="project" value="UniProtKB-KW"/>
</dbReference>